<feature type="region of interest" description="Disordered" evidence="1">
    <location>
        <begin position="1"/>
        <end position="34"/>
    </location>
</feature>
<feature type="region of interest" description="Disordered" evidence="1">
    <location>
        <begin position="47"/>
        <end position="77"/>
    </location>
</feature>
<evidence type="ECO:0000313" key="3">
    <source>
        <dbReference type="Proteomes" id="UP000649328"/>
    </source>
</evidence>
<reference evidence="2" key="1">
    <citation type="submission" date="2020-10" db="EMBL/GenBank/DDBJ databases">
        <title>The Whole-Genome Sequence of Metschnikowia persimmonesis, a Novel Endophytic Yeast Species Isolated from Medicinal Plant Diospyros kaki Thumb.</title>
        <authorList>
            <person name="Rahmat E."/>
            <person name="Kang Y."/>
        </authorList>
    </citation>
    <scope>NUCLEOTIDE SEQUENCE</scope>
    <source>
        <strain evidence="2">KIOM G15050</strain>
    </source>
</reference>
<name>A0A8H7LAT2_9ASCO</name>
<dbReference type="EMBL" id="JACBPP010000005">
    <property type="protein sequence ID" value="KAF8001544.1"/>
    <property type="molecule type" value="Genomic_DNA"/>
</dbReference>
<organism evidence="2 3">
    <name type="scientific">Metschnikowia pulcherrima</name>
    <dbReference type="NCBI Taxonomy" id="27326"/>
    <lineage>
        <taxon>Eukaryota</taxon>
        <taxon>Fungi</taxon>
        <taxon>Dikarya</taxon>
        <taxon>Ascomycota</taxon>
        <taxon>Saccharomycotina</taxon>
        <taxon>Pichiomycetes</taxon>
        <taxon>Metschnikowiaceae</taxon>
        <taxon>Metschnikowia</taxon>
    </lineage>
</organism>
<dbReference type="Proteomes" id="UP000649328">
    <property type="component" value="Unassembled WGS sequence"/>
</dbReference>
<evidence type="ECO:0000313" key="2">
    <source>
        <dbReference type="EMBL" id="KAF8001544.1"/>
    </source>
</evidence>
<dbReference type="AlphaFoldDB" id="A0A8H7LAT2"/>
<keyword evidence="3" id="KW-1185">Reference proteome</keyword>
<comment type="caution">
    <text evidence="2">The sequence shown here is derived from an EMBL/GenBank/DDBJ whole genome shotgun (WGS) entry which is preliminary data.</text>
</comment>
<sequence length="91" mass="10286">MHAFPIKSGSQAEDDAYDLESRIGAWEPEPASDPVRSYHDIRRVRFDSPSTKHPIASSEKQEDVLASENSKRPNKQNVNCYNCNLLNSHMA</sequence>
<accession>A0A8H7LAT2</accession>
<gene>
    <name evidence="2" type="ORF">HF325_004045</name>
</gene>
<protein>
    <submittedName>
        <fullName evidence="2">Uncharacterized protein</fullName>
    </submittedName>
</protein>
<proteinExistence type="predicted"/>
<evidence type="ECO:0000256" key="1">
    <source>
        <dbReference type="SAM" id="MobiDB-lite"/>
    </source>
</evidence>